<evidence type="ECO:0000256" key="2">
    <source>
        <dbReference type="ARBA" id="ARBA00009396"/>
    </source>
</evidence>
<evidence type="ECO:0000313" key="14">
    <source>
        <dbReference type="Proteomes" id="UP000243591"/>
    </source>
</evidence>
<dbReference type="NCBIfam" id="NF002086">
    <property type="entry name" value="PRK00915.1-3"/>
    <property type="match status" value="1"/>
</dbReference>
<dbReference type="KEGG" id="bths:CNY62_02100"/>
<dbReference type="PANTHER" id="PTHR10277">
    <property type="entry name" value="HOMOCITRATE SYNTHASE-RELATED"/>
    <property type="match status" value="1"/>
</dbReference>
<dbReference type="InterPro" id="IPR005671">
    <property type="entry name" value="LeuA_bact_synth"/>
</dbReference>
<dbReference type="SUPFAM" id="SSF110921">
    <property type="entry name" value="2-isopropylmalate synthase LeuA, allosteric (dimerisation) domain"/>
    <property type="match status" value="1"/>
</dbReference>
<dbReference type="EC" id="2.3.3.13" evidence="3 11"/>
<dbReference type="SMART" id="SM00917">
    <property type="entry name" value="LeuA_dimer"/>
    <property type="match status" value="1"/>
</dbReference>
<dbReference type="Pfam" id="PF22617">
    <property type="entry name" value="HCS_D2"/>
    <property type="match status" value="1"/>
</dbReference>
<dbReference type="FunFam" id="3.20.20.70:FF:000010">
    <property type="entry name" value="2-isopropylmalate synthase"/>
    <property type="match status" value="1"/>
</dbReference>
<dbReference type="GO" id="GO:0009098">
    <property type="term" value="P:L-leucine biosynthetic process"/>
    <property type="evidence" value="ECO:0007669"/>
    <property type="project" value="UniProtKB-UniRule"/>
</dbReference>
<keyword evidence="8 11" id="KW-0479">Metal-binding</keyword>
<evidence type="ECO:0000256" key="5">
    <source>
        <dbReference type="ARBA" id="ARBA00022430"/>
    </source>
</evidence>
<dbReference type="InterPro" id="IPR036230">
    <property type="entry name" value="LeuA_allosteric_dom_sf"/>
</dbReference>
<evidence type="ECO:0000259" key="12">
    <source>
        <dbReference type="PROSITE" id="PS50991"/>
    </source>
</evidence>
<dbReference type="InterPro" id="IPR002034">
    <property type="entry name" value="AIPM/Hcit_synth_CS"/>
</dbReference>
<dbReference type="Pfam" id="PF00682">
    <property type="entry name" value="HMGL-like"/>
    <property type="match status" value="1"/>
</dbReference>
<comment type="catalytic activity">
    <reaction evidence="11">
        <text>3-methyl-2-oxobutanoate + acetyl-CoA + H2O = (2S)-2-isopropylmalate + CoA + H(+)</text>
        <dbReference type="Rhea" id="RHEA:21524"/>
        <dbReference type="ChEBI" id="CHEBI:1178"/>
        <dbReference type="ChEBI" id="CHEBI:11851"/>
        <dbReference type="ChEBI" id="CHEBI:15377"/>
        <dbReference type="ChEBI" id="CHEBI:15378"/>
        <dbReference type="ChEBI" id="CHEBI:57287"/>
        <dbReference type="ChEBI" id="CHEBI:57288"/>
        <dbReference type="EC" id="2.3.3.13"/>
    </reaction>
</comment>
<dbReference type="UniPathway" id="UPA00048">
    <property type="reaction ID" value="UER00070"/>
</dbReference>
<dbReference type="STRING" id="2756.BFR44_01480"/>
<dbReference type="PROSITE" id="PS00815">
    <property type="entry name" value="AIPM_HOMOCIT_SYNTH_1"/>
    <property type="match status" value="1"/>
</dbReference>
<proteinExistence type="inferred from homology"/>
<dbReference type="PANTHER" id="PTHR10277:SF9">
    <property type="entry name" value="2-ISOPROPYLMALATE SYNTHASE 1, CHLOROPLASTIC-RELATED"/>
    <property type="match status" value="1"/>
</dbReference>
<dbReference type="Proteomes" id="UP000243591">
    <property type="component" value="Chromosome"/>
</dbReference>
<dbReference type="PROSITE" id="PS00816">
    <property type="entry name" value="AIPM_HOMOCIT_SYNTH_2"/>
    <property type="match status" value="1"/>
</dbReference>
<comment type="function">
    <text evidence="11">Catalyzes the condensation of the acetyl group of acetyl-CoA with 3-methyl-2-oxobutanoate (2-ketoisovalerate) to form 3-carboxy-3-hydroxy-4-methylpentanoate (2-isopropylmalate).</text>
</comment>
<evidence type="ECO:0000256" key="7">
    <source>
        <dbReference type="ARBA" id="ARBA00022679"/>
    </source>
</evidence>
<dbReference type="HAMAP" id="MF_01025">
    <property type="entry name" value="LeuA_type1"/>
    <property type="match status" value="1"/>
</dbReference>
<dbReference type="EMBL" id="CP023483">
    <property type="protein sequence ID" value="ATF25276.1"/>
    <property type="molecule type" value="Genomic_DNA"/>
</dbReference>
<feature type="binding site" evidence="11">
    <location>
        <position position="237"/>
    </location>
    <ligand>
        <name>Mn(2+)</name>
        <dbReference type="ChEBI" id="CHEBI:29035"/>
    </ligand>
</feature>
<dbReference type="RefSeq" id="WP_029092323.1">
    <property type="nucleotide sequence ID" value="NZ_CP023483.1"/>
</dbReference>
<keyword evidence="5 11" id="KW-0432">Leucine biosynthesis</keyword>
<name>A0A1D2L7I5_BROTH</name>
<comment type="pathway">
    <text evidence="1 11">Amino-acid biosynthesis; L-leucine biosynthesis; L-leucine from 3-methyl-2-oxobutanoate: step 1/4.</text>
</comment>
<dbReference type="InterPro" id="IPR054691">
    <property type="entry name" value="LeuA/HCS_post-cat"/>
</dbReference>
<dbReference type="SUPFAM" id="SSF51569">
    <property type="entry name" value="Aldolase"/>
    <property type="match status" value="1"/>
</dbReference>
<dbReference type="GO" id="GO:0005737">
    <property type="term" value="C:cytoplasm"/>
    <property type="evidence" value="ECO:0007669"/>
    <property type="project" value="UniProtKB-UniRule"/>
</dbReference>
<keyword evidence="6 11" id="KW-0028">Amino-acid biosynthesis</keyword>
<dbReference type="InterPro" id="IPR013785">
    <property type="entry name" value="Aldolase_TIM"/>
</dbReference>
<dbReference type="InterPro" id="IPR013709">
    <property type="entry name" value="2-isopropylmalate_synth_dimer"/>
</dbReference>
<accession>A0A1D2L7I5</accession>
<dbReference type="FunFam" id="1.10.238.260:FF:000001">
    <property type="entry name" value="2-isopropylmalate synthase"/>
    <property type="match status" value="1"/>
</dbReference>
<evidence type="ECO:0000256" key="8">
    <source>
        <dbReference type="ARBA" id="ARBA00022723"/>
    </source>
</evidence>
<comment type="similarity">
    <text evidence="2 11">Belongs to the alpha-IPM synthase/homocitrate synthase family. LeuA type 1 subfamily.</text>
</comment>
<protein>
    <recommendedName>
        <fullName evidence="4 11">2-isopropylmalate synthase</fullName>
        <ecNumber evidence="3 11">2.3.3.13</ecNumber>
    </recommendedName>
    <alternativeName>
        <fullName evidence="11">Alpha-IPM synthase</fullName>
    </alternativeName>
    <alternativeName>
        <fullName evidence="11">Alpha-isopropylmalate synthase</fullName>
    </alternativeName>
</protein>
<dbReference type="NCBIfam" id="TIGR00973">
    <property type="entry name" value="leuA_bact"/>
    <property type="match status" value="1"/>
</dbReference>
<feature type="binding site" evidence="11">
    <location>
        <position position="201"/>
    </location>
    <ligand>
        <name>Mn(2+)</name>
        <dbReference type="ChEBI" id="CHEBI:29035"/>
    </ligand>
</feature>
<feature type="domain" description="Pyruvate carboxyltransferase" evidence="12">
    <location>
        <begin position="4"/>
        <end position="266"/>
    </location>
</feature>
<feature type="region of interest" description="Regulatory domain" evidence="11">
    <location>
        <begin position="390"/>
        <end position="512"/>
    </location>
</feature>
<evidence type="ECO:0000313" key="13">
    <source>
        <dbReference type="EMBL" id="ATF25276.1"/>
    </source>
</evidence>
<keyword evidence="14" id="KW-1185">Reference proteome</keyword>
<dbReference type="GO" id="GO:0003852">
    <property type="term" value="F:2-isopropylmalate synthase activity"/>
    <property type="evidence" value="ECO:0007669"/>
    <property type="project" value="UniProtKB-UniRule"/>
</dbReference>
<keyword evidence="11" id="KW-0963">Cytoplasm</keyword>
<evidence type="ECO:0000256" key="9">
    <source>
        <dbReference type="ARBA" id="ARBA00023211"/>
    </source>
</evidence>
<dbReference type="NCBIfam" id="NF002088">
    <property type="entry name" value="PRK00915.1-5"/>
    <property type="match status" value="1"/>
</dbReference>
<evidence type="ECO:0000256" key="3">
    <source>
        <dbReference type="ARBA" id="ARBA00012973"/>
    </source>
</evidence>
<sequence>MKKIQIFDTTLRDGEQTAGVSFNLQEKVQMAQQLEKLGVDVMEAGFPIASPGDFECVRTIAQTVKNSSVTGLARCVEADIQRAYDAVKVGVSPQIHTFLATSPIHREFKLKMSQAEVLASIEHHVRYAKQFVDMVQFSPEDATRTEPEFLVRAIQTAINAGARVINVPDTVGFTNPKEFGELFAYLRTEVQGFEDVIFSSHCHDDLGMSVANSLAAIENGASRIECTINGIGERAGNTALEEIAVALHIRKDHYQAETNIVLNQLKQTSDLVSRMSGMAVPRNKAIIGGNAYAHQSGIHQDGFLKNPSTYEIITPELVGVSKSSLVLGKLSGRHALFTRLEEIGFLIEPAEQSAIFSRFKQLADVKKEVSDEDLRAMMSGHLYQDEDFCQLKSLDVHYNSATQQLAEVTITTETGVDIKGSATGAGSIEAVYNVIDQLMGEEVTLTDYRIQSITPGMDAQAEVHALISATDGSTYHGVGIDHDVLNASARAYLQAFSKRRIATKKSKSEVEA</sequence>
<evidence type="ECO:0000256" key="4">
    <source>
        <dbReference type="ARBA" id="ARBA00018198"/>
    </source>
</evidence>
<dbReference type="GO" id="GO:0003985">
    <property type="term" value="F:acetyl-CoA C-acetyltransferase activity"/>
    <property type="evidence" value="ECO:0007669"/>
    <property type="project" value="UniProtKB-UniRule"/>
</dbReference>
<dbReference type="CDD" id="cd07940">
    <property type="entry name" value="DRE_TIM_IPMS"/>
    <property type="match status" value="1"/>
</dbReference>
<dbReference type="AlphaFoldDB" id="A0A1D2L7I5"/>
<dbReference type="Pfam" id="PF08502">
    <property type="entry name" value="LeuA_dimer"/>
    <property type="match status" value="1"/>
</dbReference>
<dbReference type="Gene3D" id="3.20.20.70">
    <property type="entry name" value="Aldolase class I"/>
    <property type="match status" value="1"/>
</dbReference>
<evidence type="ECO:0000256" key="11">
    <source>
        <dbReference type="HAMAP-Rule" id="MF_01025"/>
    </source>
</evidence>
<keyword evidence="9 11" id="KW-0464">Manganese</keyword>
<dbReference type="OrthoDB" id="9804858at2"/>
<dbReference type="Gene3D" id="3.30.160.270">
    <property type="match status" value="1"/>
</dbReference>
<dbReference type="InterPro" id="IPR000891">
    <property type="entry name" value="PYR_CT"/>
</dbReference>
<evidence type="ECO:0000256" key="10">
    <source>
        <dbReference type="ARBA" id="ARBA00023304"/>
    </source>
</evidence>
<reference evidence="13 14" key="1">
    <citation type="submission" date="2017-09" db="EMBL/GenBank/DDBJ databases">
        <title>Complete Genome Sequences of Two Strains of the Meat Spoilage Bacterium Brochothrix thermosphacta Isolated from Ground Chicken.</title>
        <authorList>
            <person name="Paoli G.C."/>
            <person name="Wijey C."/>
            <person name="Chen C.-Y."/>
            <person name="Nguyen L."/>
            <person name="Yan X."/>
            <person name="Irwin P.L."/>
        </authorList>
    </citation>
    <scope>NUCLEOTIDE SEQUENCE [LARGE SCALE GENOMIC DNA]</scope>
    <source>
        <strain evidence="13 14">BI</strain>
    </source>
</reference>
<gene>
    <name evidence="11" type="primary">leuA</name>
    <name evidence="13" type="ORF">CNY62_02100</name>
</gene>
<keyword evidence="10 11" id="KW-0100">Branched-chain amino acid biosynthesis</keyword>
<dbReference type="GO" id="GO:0030145">
    <property type="term" value="F:manganese ion binding"/>
    <property type="evidence" value="ECO:0007669"/>
    <property type="project" value="UniProtKB-UniRule"/>
</dbReference>
<comment type="cofactor">
    <cofactor evidence="11">
        <name>Mn(2+)</name>
        <dbReference type="ChEBI" id="CHEBI:29035"/>
    </cofactor>
</comment>
<keyword evidence="7 11" id="KW-0808">Transferase</keyword>
<comment type="subunit">
    <text evidence="11">Homodimer.</text>
</comment>
<organism evidence="13 14">
    <name type="scientific">Brochothrix thermosphacta</name>
    <name type="common">Microbacterium thermosphactum</name>
    <dbReference type="NCBI Taxonomy" id="2756"/>
    <lineage>
        <taxon>Bacteria</taxon>
        <taxon>Bacillati</taxon>
        <taxon>Bacillota</taxon>
        <taxon>Bacilli</taxon>
        <taxon>Bacillales</taxon>
        <taxon>Listeriaceae</taxon>
        <taxon>Brochothrix</taxon>
    </lineage>
</organism>
<dbReference type="Gene3D" id="1.10.238.260">
    <property type="match status" value="1"/>
</dbReference>
<feature type="binding site" evidence="11">
    <location>
        <position position="13"/>
    </location>
    <ligand>
        <name>Mn(2+)</name>
        <dbReference type="ChEBI" id="CHEBI:29035"/>
    </ligand>
</feature>
<dbReference type="InterPro" id="IPR050073">
    <property type="entry name" value="2-IPM_HCS-like"/>
</dbReference>
<evidence type="ECO:0000256" key="6">
    <source>
        <dbReference type="ARBA" id="ARBA00022605"/>
    </source>
</evidence>
<dbReference type="PROSITE" id="PS50991">
    <property type="entry name" value="PYR_CT"/>
    <property type="match status" value="1"/>
</dbReference>
<evidence type="ECO:0000256" key="1">
    <source>
        <dbReference type="ARBA" id="ARBA00004689"/>
    </source>
</evidence>
<feature type="binding site" evidence="11">
    <location>
        <position position="203"/>
    </location>
    <ligand>
        <name>Mn(2+)</name>
        <dbReference type="ChEBI" id="CHEBI:29035"/>
    </ligand>
</feature>